<dbReference type="AlphaFoldDB" id="A0A382XJJ6"/>
<protein>
    <recommendedName>
        <fullName evidence="2">Methyltransferase</fullName>
    </recommendedName>
</protein>
<evidence type="ECO:0000313" key="1">
    <source>
        <dbReference type="EMBL" id="SVD71014.1"/>
    </source>
</evidence>
<dbReference type="Pfam" id="PF05711">
    <property type="entry name" value="TylF"/>
    <property type="match status" value="1"/>
</dbReference>
<sequence>MATKFGFLSRLEFLQNWSSGIIARINPAIIHNIEKYFVLKKIHYLSSIEDIEGDYLEFGVYTGSSFCHSIRCYKKSRDLLGKVWSETRFIGFDSFEGFGDLKEGDEHSFYTDENFSTNFMDVDKRVKRISKGVEYKLVQGFFEDSLKNGPNSYNISKSKIIFIDSDTYSSASEALLFCSKTIQEGTFIILDDYYSYKGSRNKGVARAFYELIEQNQLDVRKIFNYGMGGVVFV</sequence>
<proteinExistence type="predicted"/>
<accession>A0A382XJJ6</accession>
<organism evidence="1">
    <name type="scientific">marine metagenome</name>
    <dbReference type="NCBI Taxonomy" id="408172"/>
    <lineage>
        <taxon>unclassified sequences</taxon>
        <taxon>metagenomes</taxon>
        <taxon>ecological metagenomes</taxon>
    </lineage>
</organism>
<evidence type="ECO:0008006" key="2">
    <source>
        <dbReference type="Google" id="ProtNLM"/>
    </source>
</evidence>
<dbReference type="InterPro" id="IPR008884">
    <property type="entry name" value="TylF_MeTrfase"/>
</dbReference>
<feature type="non-terminal residue" evidence="1">
    <location>
        <position position="233"/>
    </location>
</feature>
<name>A0A382XJJ6_9ZZZZ</name>
<dbReference type="PANTHER" id="PTHR40036:SF1">
    <property type="entry name" value="MACROCIN O-METHYLTRANSFERASE"/>
    <property type="match status" value="1"/>
</dbReference>
<dbReference type="InterPro" id="IPR029063">
    <property type="entry name" value="SAM-dependent_MTases_sf"/>
</dbReference>
<dbReference type="Gene3D" id="3.40.50.150">
    <property type="entry name" value="Vaccinia Virus protein VP39"/>
    <property type="match status" value="1"/>
</dbReference>
<reference evidence="1" key="1">
    <citation type="submission" date="2018-05" db="EMBL/GenBank/DDBJ databases">
        <authorList>
            <person name="Lanie J.A."/>
            <person name="Ng W.-L."/>
            <person name="Kazmierczak K.M."/>
            <person name="Andrzejewski T.M."/>
            <person name="Davidsen T.M."/>
            <person name="Wayne K.J."/>
            <person name="Tettelin H."/>
            <person name="Glass J.I."/>
            <person name="Rusch D."/>
            <person name="Podicherti R."/>
            <person name="Tsui H.-C.T."/>
            <person name="Winkler M.E."/>
        </authorList>
    </citation>
    <scope>NUCLEOTIDE SEQUENCE</scope>
</reference>
<gene>
    <name evidence="1" type="ORF">METZ01_LOCUS423868</name>
</gene>
<dbReference type="PANTHER" id="PTHR40036">
    <property type="entry name" value="MACROCIN O-METHYLTRANSFERASE"/>
    <property type="match status" value="1"/>
</dbReference>
<dbReference type="EMBL" id="UINC01168140">
    <property type="protein sequence ID" value="SVD71014.1"/>
    <property type="molecule type" value="Genomic_DNA"/>
</dbReference>